<comment type="caution">
    <text evidence="11">The sequence shown here is derived from an EMBL/GenBank/DDBJ whole genome shotgun (WGS) entry which is preliminary data.</text>
</comment>
<evidence type="ECO:0000256" key="9">
    <source>
        <dbReference type="ARBA" id="ARBA00023146"/>
    </source>
</evidence>
<dbReference type="Gene3D" id="3.50.40.10">
    <property type="entry name" value="Phenylalanyl-trna Synthetase, Chain B, domain 3"/>
    <property type="match status" value="1"/>
</dbReference>
<dbReference type="GO" id="GO:0003723">
    <property type="term" value="F:RNA binding"/>
    <property type="evidence" value="ECO:0007669"/>
    <property type="project" value="InterPro"/>
</dbReference>
<dbReference type="InterPro" id="IPR045864">
    <property type="entry name" value="aa-tRNA-synth_II/BPL/LPL"/>
</dbReference>
<dbReference type="Pfam" id="PF03484">
    <property type="entry name" value="B5"/>
    <property type="match status" value="1"/>
</dbReference>
<dbReference type="GO" id="GO:0006432">
    <property type="term" value="P:phenylalanyl-tRNA aminoacylation"/>
    <property type="evidence" value="ECO:0007669"/>
    <property type="project" value="InterPro"/>
</dbReference>
<evidence type="ECO:0000256" key="5">
    <source>
        <dbReference type="ARBA" id="ARBA00022741"/>
    </source>
</evidence>
<dbReference type="EMBL" id="LBSV01000006">
    <property type="protein sequence ID" value="KKQ25713.1"/>
    <property type="molecule type" value="Genomic_DNA"/>
</dbReference>
<dbReference type="InterPro" id="IPR005146">
    <property type="entry name" value="B3/B4_tRNA-bd"/>
</dbReference>
<dbReference type="Gene3D" id="3.30.930.10">
    <property type="entry name" value="Bira Bifunctional Protein, Domain 2"/>
    <property type="match status" value="1"/>
</dbReference>
<comment type="cofactor">
    <cofactor evidence="1">
        <name>Mg(2+)</name>
        <dbReference type="ChEBI" id="CHEBI:18420"/>
    </cofactor>
</comment>
<dbReference type="InterPro" id="IPR020825">
    <property type="entry name" value="Phe-tRNA_synthase-like_B3/B4"/>
</dbReference>
<dbReference type="Proteomes" id="UP000034917">
    <property type="component" value="Unassembled WGS sequence"/>
</dbReference>
<keyword evidence="7" id="KW-0460">Magnesium</keyword>
<keyword evidence="6" id="KW-0067">ATP-binding</keyword>
<dbReference type="InterPro" id="IPR041616">
    <property type="entry name" value="PheRS_beta_core"/>
</dbReference>
<dbReference type="SMART" id="SM00874">
    <property type="entry name" value="B5"/>
    <property type="match status" value="1"/>
</dbReference>
<evidence type="ECO:0000256" key="4">
    <source>
        <dbReference type="ARBA" id="ARBA00022723"/>
    </source>
</evidence>
<dbReference type="EC" id="6.1.1.20" evidence="2"/>
<dbReference type="GO" id="GO:0000287">
    <property type="term" value="F:magnesium ion binding"/>
    <property type="evidence" value="ECO:0007669"/>
    <property type="project" value="InterPro"/>
</dbReference>
<evidence type="ECO:0000313" key="11">
    <source>
        <dbReference type="EMBL" id="KKQ25713.1"/>
    </source>
</evidence>
<dbReference type="Pfam" id="PF03483">
    <property type="entry name" value="B3_4"/>
    <property type="match status" value="1"/>
</dbReference>
<evidence type="ECO:0000313" key="12">
    <source>
        <dbReference type="Proteomes" id="UP000034917"/>
    </source>
</evidence>
<name>A0A0G0G3K7_9BACT</name>
<evidence type="ECO:0000259" key="10">
    <source>
        <dbReference type="PROSITE" id="PS51483"/>
    </source>
</evidence>
<reference evidence="11 12" key="1">
    <citation type="journal article" date="2015" name="Nature">
        <title>rRNA introns, odd ribosomes, and small enigmatic genomes across a large radiation of phyla.</title>
        <authorList>
            <person name="Brown C.T."/>
            <person name="Hug L.A."/>
            <person name="Thomas B.C."/>
            <person name="Sharon I."/>
            <person name="Castelle C.J."/>
            <person name="Singh A."/>
            <person name="Wilkins M.J."/>
            <person name="Williams K.H."/>
            <person name="Banfield J.F."/>
        </authorList>
    </citation>
    <scope>NUCLEOTIDE SEQUENCE [LARGE SCALE GENOMIC DNA]</scope>
</reference>
<dbReference type="AlphaFoldDB" id="A0A0G0G3K7"/>
<dbReference type="InterPro" id="IPR005147">
    <property type="entry name" value="tRNA_synthase_B5-dom"/>
</dbReference>
<dbReference type="SUPFAM" id="SSF46955">
    <property type="entry name" value="Putative DNA-binding domain"/>
    <property type="match status" value="2"/>
</dbReference>
<dbReference type="InterPro" id="IPR009061">
    <property type="entry name" value="DNA-bd_dom_put_sf"/>
</dbReference>
<evidence type="ECO:0000256" key="7">
    <source>
        <dbReference type="ARBA" id="ARBA00022842"/>
    </source>
</evidence>
<dbReference type="PROSITE" id="PS51483">
    <property type="entry name" value="B5"/>
    <property type="match status" value="1"/>
</dbReference>
<feature type="domain" description="B5" evidence="10">
    <location>
        <begin position="297"/>
        <end position="377"/>
    </location>
</feature>
<keyword evidence="4" id="KW-0479">Metal-binding</keyword>
<dbReference type="Pfam" id="PF17759">
    <property type="entry name" value="tRNA_synthFbeta"/>
    <property type="match status" value="1"/>
</dbReference>
<sequence>MNIKITHNWLLEYLDTDATPKEISEYLSLCGPSIESVTKVKNDWVYDIEVISNRIDYASVVGIAREAAAILPRFDKKAKLKKNLASLHLRGGRGGRGLTELKIIDDDNLCPRKLAVVMDVKTGKSPTYIKERLQNCGIRALNNLIDVTNYVMLETGHPAHVFDFDRIKTGKILIRYAKKGEKIVTLDKKEYQLDNRDVVFDDGTGRIIDLPGIMGLENSVVTDETKKIVFWIETNDPKAIRRTSMKLGIRTIAASINEKNPDPKAARMAFDKGIELYEKIANGKVISSLYDINSEKSKYKAVETDYEIFEKIIGVKIEKEDIDNVLKNLGFEIYHLDSDRAKMVQLKIPSWRSNDISIPEDLVEEVARIYGYHKLPNNLQPPAIVEQPKEFEKLFFINSKVKYFLKHLGLNEVINYSMISKEMIQNSKLKIEEHLKLSSTISEEIEYMRQTLLPSLYKNVDDNTGKKDVLKFFEIAKVYLPRKNELPEETYKLGVAVNTDYFDLKGIIEALYRELNVEIIHELSLPEIIERDGVFIIEIDLQWLIDRYRQFSKYQPTNPYAVIKLDKTFNLSPQLTYEVIRKKAFGSKLLQKIEVVTLFENKLTLRFYYSSSEKNITEQDAKEELNRI</sequence>
<evidence type="ECO:0000256" key="2">
    <source>
        <dbReference type="ARBA" id="ARBA00012814"/>
    </source>
</evidence>
<keyword evidence="5" id="KW-0547">Nucleotide-binding</keyword>
<keyword evidence="3 11" id="KW-0436">Ligase</keyword>
<evidence type="ECO:0000256" key="6">
    <source>
        <dbReference type="ARBA" id="ARBA00022840"/>
    </source>
</evidence>
<evidence type="ECO:0000256" key="3">
    <source>
        <dbReference type="ARBA" id="ARBA00022598"/>
    </source>
</evidence>
<dbReference type="PANTHER" id="PTHR10947:SF0">
    <property type="entry name" value="PHENYLALANINE--TRNA LIGASE BETA SUBUNIT"/>
    <property type="match status" value="1"/>
</dbReference>
<gene>
    <name evidence="11" type="ORF">US40_C0006G0030</name>
</gene>
<keyword evidence="8" id="KW-0648">Protein biosynthesis</keyword>
<accession>A0A0G0G3K7</accession>
<dbReference type="PATRIC" id="fig|1618486.3.peg.550"/>
<dbReference type="GO" id="GO:0009328">
    <property type="term" value="C:phenylalanine-tRNA ligase complex"/>
    <property type="evidence" value="ECO:0007669"/>
    <property type="project" value="TreeGrafter"/>
</dbReference>
<dbReference type="GO" id="GO:0004826">
    <property type="term" value="F:phenylalanine-tRNA ligase activity"/>
    <property type="evidence" value="ECO:0007669"/>
    <property type="project" value="UniProtKB-EC"/>
</dbReference>
<keyword evidence="9" id="KW-0030">Aminoacyl-tRNA synthetase</keyword>
<dbReference type="InterPro" id="IPR045060">
    <property type="entry name" value="Phe-tRNA-ligase_IIc_bsu"/>
</dbReference>
<proteinExistence type="predicted"/>
<protein>
    <recommendedName>
        <fullName evidence="2">phenylalanine--tRNA ligase</fullName>
        <ecNumber evidence="2">6.1.1.20</ecNumber>
    </recommendedName>
</protein>
<dbReference type="SUPFAM" id="SSF56037">
    <property type="entry name" value="PheT/TilS domain"/>
    <property type="match status" value="1"/>
</dbReference>
<dbReference type="GO" id="GO:0005524">
    <property type="term" value="F:ATP binding"/>
    <property type="evidence" value="ECO:0007669"/>
    <property type="project" value="UniProtKB-KW"/>
</dbReference>
<organism evidence="11 12">
    <name type="scientific">Candidatus Roizmanbacteria bacterium GW2011_GWC2_37_13</name>
    <dbReference type="NCBI Taxonomy" id="1618486"/>
    <lineage>
        <taxon>Bacteria</taxon>
        <taxon>Candidatus Roizmaniibacteriota</taxon>
    </lineage>
</organism>
<evidence type="ECO:0000256" key="1">
    <source>
        <dbReference type="ARBA" id="ARBA00001946"/>
    </source>
</evidence>
<dbReference type="PANTHER" id="PTHR10947">
    <property type="entry name" value="PHENYLALANYL-TRNA SYNTHETASE BETA CHAIN AND LEUCINE-RICH REPEAT-CONTAINING PROTEIN 47"/>
    <property type="match status" value="1"/>
</dbReference>
<evidence type="ECO:0000256" key="8">
    <source>
        <dbReference type="ARBA" id="ARBA00022917"/>
    </source>
</evidence>
<dbReference type="SMART" id="SM00873">
    <property type="entry name" value="B3_4"/>
    <property type="match status" value="1"/>
</dbReference>
<dbReference type="SUPFAM" id="SSF55681">
    <property type="entry name" value="Class II aaRS and biotin synthetases"/>
    <property type="match status" value="1"/>
</dbReference>
<dbReference type="Gene3D" id="3.30.56.10">
    <property type="match status" value="2"/>
</dbReference>